<protein>
    <submittedName>
        <fullName evidence="2">Uncharacterized protein</fullName>
    </submittedName>
</protein>
<keyword evidence="1" id="KW-0472">Membrane</keyword>
<reference evidence="2" key="2">
    <citation type="journal article" date="2015" name="Data Brief">
        <title>Shoot transcriptome of the giant reed, Arundo donax.</title>
        <authorList>
            <person name="Barrero R.A."/>
            <person name="Guerrero F.D."/>
            <person name="Moolhuijzen P."/>
            <person name="Goolsby J.A."/>
            <person name="Tidwell J."/>
            <person name="Bellgard S.E."/>
            <person name="Bellgard M.I."/>
        </authorList>
    </citation>
    <scope>NUCLEOTIDE SEQUENCE</scope>
    <source>
        <tissue evidence="2">Shoot tissue taken approximately 20 cm above the soil surface</tissue>
    </source>
</reference>
<organism evidence="2">
    <name type="scientific">Arundo donax</name>
    <name type="common">Giant reed</name>
    <name type="synonym">Donax arundinaceus</name>
    <dbReference type="NCBI Taxonomy" id="35708"/>
    <lineage>
        <taxon>Eukaryota</taxon>
        <taxon>Viridiplantae</taxon>
        <taxon>Streptophyta</taxon>
        <taxon>Embryophyta</taxon>
        <taxon>Tracheophyta</taxon>
        <taxon>Spermatophyta</taxon>
        <taxon>Magnoliopsida</taxon>
        <taxon>Liliopsida</taxon>
        <taxon>Poales</taxon>
        <taxon>Poaceae</taxon>
        <taxon>PACMAD clade</taxon>
        <taxon>Arundinoideae</taxon>
        <taxon>Arundineae</taxon>
        <taxon>Arundo</taxon>
    </lineage>
</organism>
<keyword evidence="1" id="KW-0812">Transmembrane</keyword>
<proteinExistence type="predicted"/>
<feature type="transmembrane region" description="Helical" evidence="1">
    <location>
        <begin position="12"/>
        <end position="35"/>
    </location>
</feature>
<evidence type="ECO:0000313" key="2">
    <source>
        <dbReference type="EMBL" id="JAE02393.1"/>
    </source>
</evidence>
<name>A0A0A9F266_ARUDO</name>
<accession>A0A0A9F266</accession>
<evidence type="ECO:0000256" key="1">
    <source>
        <dbReference type="SAM" id="Phobius"/>
    </source>
</evidence>
<keyword evidence="1" id="KW-1133">Transmembrane helix</keyword>
<dbReference type="AlphaFoldDB" id="A0A0A9F266"/>
<reference evidence="2" key="1">
    <citation type="submission" date="2014-09" db="EMBL/GenBank/DDBJ databases">
        <authorList>
            <person name="Magalhaes I.L.F."/>
            <person name="Oliveira U."/>
            <person name="Santos F.R."/>
            <person name="Vidigal T.H.D.A."/>
            <person name="Brescovit A.D."/>
            <person name="Santos A.J."/>
        </authorList>
    </citation>
    <scope>NUCLEOTIDE SEQUENCE</scope>
    <source>
        <tissue evidence="2">Shoot tissue taken approximately 20 cm above the soil surface</tissue>
    </source>
</reference>
<sequence length="47" mass="5183">MIFEVSNRRQTLQVLGAISFLGTHLTIHAFCTLLIPIRAAAARRSST</sequence>
<dbReference type="EMBL" id="GBRH01195503">
    <property type="protein sequence ID" value="JAE02393.1"/>
    <property type="molecule type" value="Transcribed_RNA"/>
</dbReference>